<dbReference type="Proteomes" id="UP000433089">
    <property type="component" value="Unassembled WGS sequence"/>
</dbReference>
<dbReference type="RefSeq" id="WP_061418462.1">
    <property type="nucleotide sequence ID" value="NZ_JAFKOO010000024.1"/>
</dbReference>
<proteinExistence type="predicted"/>
<dbReference type="AlphaFoldDB" id="A0A653NAE9"/>
<gene>
    <name evidence="1" type="ORF">BACI348_40008</name>
</gene>
<sequence length="97" mass="11539">MGFILDIFNLALYIPFLQVDEDDISRNAAQLKKYSWFQALLNDQTSRELIIYDQRVRRVIGQFKTSKLHKKPYNIRCERKVQQAIHRAMSKHGKSRT</sequence>
<reference evidence="1 2" key="1">
    <citation type="submission" date="2019-10" db="EMBL/GenBank/DDBJ databases">
        <authorList>
            <person name="Karimi E."/>
        </authorList>
    </citation>
    <scope>NUCLEOTIDE SEQUENCE [LARGE SCALE GENOMIC DNA]</scope>
    <source>
        <strain evidence="1">Bacillus sp. 348</strain>
    </source>
</reference>
<evidence type="ECO:0000313" key="2">
    <source>
        <dbReference type="Proteomes" id="UP000433089"/>
    </source>
</evidence>
<name>A0A653NAE9_BACAB</name>
<organism evidence="1 2">
    <name type="scientific">Bacillus altitudinis</name>
    <dbReference type="NCBI Taxonomy" id="293387"/>
    <lineage>
        <taxon>Bacteria</taxon>
        <taxon>Bacillati</taxon>
        <taxon>Bacillota</taxon>
        <taxon>Bacilli</taxon>
        <taxon>Bacillales</taxon>
        <taxon>Bacillaceae</taxon>
        <taxon>Bacillus</taxon>
    </lineage>
</organism>
<dbReference type="EMBL" id="CABWLH010000009">
    <property type="protein sequence ID" value="VXB13764.1"/>
    <property type="molecule type" value="Genomic_DNA"/>
</dbReference>
<protein>
    <submittedName>
        <fullName evidence="1">Uncharacterized protein</fullName>
    </submittedName>
</protein>
<evidence type="ECO:0000313" key="1">
    <source>
        <dbReference type="EMBL" id="VXB13764.1"/>
    </source>
</evidence>
<accession>A0A653NAE9</accession>